<evidence type="ECO:0000256" key="2">
    <source>
        <dbReference type="SAM" id="SignalP"/>
    </source>
</evidence>
<dbReference type="PROSITE" id="PS50005">
    <property type="entry name" value="TPR"/>
    <property type="match status" value="1"/>
</dbReference>
<dbReference type="SUPFAM" id="SSF48452">
    <property type="entry name" value="TPR-like"/>
    <property type="match status" value="1"/>
</dbReference>
<dbReference type="InterPro" id="IPR019734">
    <property type="entry name" value="TPR_rpt"/>
</dbReference>
<protein>
    <submittedName>
        <fullName evidence="3">Uncharacterized protein</fullName>
    </submittedName>
</protein>
<evidence type="ECO:0000256" key="1">
    <source>
        <dbReference type="PROSITE-ProRule" id="PRU00339"/>
    </source>
</evidence>
<dbReference type="Proteomes" id="UP000198639">
    <property type="component" value="Unassembled WGS sequence"/>
</dbReference>
<dbReference type="AlphaFoldDB" id="A0A1I1SM93"/>
<evidence type="ECO:0000313" key="3">
    <source>
        <dbReference type="EMBL" id="SFD47432.1"/>
    </source>
</evidence>
<dbReference type="Gene3D" id="1.25.40.10">
    <property type="entry name" value="Tetratricopeptide repeat domain"/>
    <property type="match status" value="1"/>
</dbReference>
<feature type="signal peptide" evidence="2">
    <location>
        <begin position="1"/>
        <end position="24"/>
    </location>
</feature>
<keyword evidence="4" id="KW-1185">Reference proteome</keyword>
<dbReference type="InterPro" id="IPR011990">
    <property type="entry name" value="TPR-like_helical_dom_sf"/>
</dbReference>
<reference evidence="4" key="1">
    <citation type="submission" date="2016-10" db="EMBL/GenBank/DDBJ databases">
        <authorList>
            <person name="Varghese N."/>
            <person name="Submissions S."/>
        </authorList>
    </citation>
    <scope>NUCLEOTIDE SEQUENCE [LARGE SCALE GENOMIC DNA]</scope>
    <source>
        <strain evidence="4">CGMCC 1.12041</strain>
    </source>
</reference>
<dbReference type="RefSeq" id="WP_091876087.1">
    <property type="nucleotide sequence ID" value="NZ_FOLD01000026.1"/>
</dbReference>
<keyword evidence="2" id="KW-0732">Signal</keyword>
<feature type="repeat" description="TPR" evidence="1">
    <location>
        <begin position="131"/>
        <end position="164"/>
    </location>
</feature>
<dbReference type="OrthoDB" id="8875254at2"/>
<name>A0A1I1SM93_9BURK</name>
<accession>A0A1I1SM93</accession>
<gene>
    <name evidence="3" type="ORF">SAMN05216204_1264</name>
</gene>
<dbReference type="STRING" id="1164594.SAMN05216204_1264"/>
<dbReference type="EMBL" id="FOLD01000026">
    <property type="protein sequence ID" value="SFD47432.1"/>
    <property type="molecule type" value="Genomic_DNA"/>
</dbReference>
<keyword evidence="1" id="KW-0802">TPR repeat</keyword>
<sequence length="438" mass="46917">MAQFRLARLCLMLAAIGVSAPALVSSVHAQQKSDAPAPAAAAAPAKDTVRPEIFKLLDPAAIKPLMDAKNYTEVQNRITQADAFPNRTPYEDYVINRMKLSLGSTTDNNAMAMPALEAVINSNRLQGEEQANFMQALGNMYYNAKNYPKAIEWFNRYEKESPTPEKVRSSKVRAQYLSGDFAAAKGALLPMVTEMEKTGQKPSEEDLRLLSSAAVKVKDDAAYLVGLEKLARYYPTDDFWTDLLNRGVARQKGFDAQTNMVNVYRLEFAAVKQMAAEEYTDLAELAMRDGFPTEAKKVMDAGFAAGVLGKGSNAKAHAALRDKAGKGAADDAKNIAAGEAGAAKAKTGAGLVNLGWAYATMDQADKGIGFIQQGIAKGGLKNVEEAKLRLGMAQVRAGKKAEALQTFQGVKGGAGAGDLAKYWTMLLEQQGGAVAAAK</sequence>
<evidence type="ECO:0000313" key="4">
    <source>
        <dbReference type="Proteomes" id="UP000198639"/>
    </source>
</evidence>
<organism evidence="3 4">
    <name type="scientific">Massilia yuzhufengensis</name>
    <dbReference type="NCBI Taxonomy" id="1164594"/>
    <lineage>
        <taxon>Bacteria</taxon>
        <taxon>Pseudomonadati</taxon>
        <taxon>Pseudomonadota</taxon>
        <taxon>Betaproteobacteria</taxon>
        <taxon>Burkholderiales</taxon>
        <taxon>Oxalobacteraceae</taxon>
        <taxon>Telluria group</taxon>
        <taxon>Massilia</taxon>
    </lineage>
</organism>
<proteinExistence type="predicted"/>
<feature type="chain" id="PRO_5011761518" evidence="2">
    <location>
        <begin position="25"/>
        <end position="438"/>
    </location>
</feature>